<dbReference type="Gene3D" id="3.40.140.10">
    <property type="entry name" value="Cytidine Deaminase, domain 2"/>
    <property type="match status" value="1"/>
</dbReference>
<dbReference type="InterPro" id="IPR016192">
    <property type="entry name" value="APOBEC/CMP_deaminase_Zn-bd"/>
</dbReference>
<dbReference type="Pfam" id="PF00383">
    <property type="entry name" value="dCMP_cyt_deam_1"/>
    <property type="match status" value="1"/>
</dbReference>
<dbReference type="GO" id="GO:0047974">
    <property type="term" value="F:guanosine deaminase activity"/>
    <property type="evidence" value="ECO:0007669"/>
    <property type="project" value="TreeGrafter"/>
</dbReference>
<dbReference type="RefSeq" id="WP_184193347.1">
    <property type="nucleotide sequence ID" value="NZ_JACHGW010000001.1"/>
</dbReference>
<dbReference type="PROSITE" id="PS51747">
    <property type="entry name" value="CYT_DCMP_DEAMINASES_2"/>
    <property type="match status" value="1"/>
</dbReference>
<accession>A0A7W9SN86</accession>
<dbReference type="SUPFAM" id="SSF53927">
    <property type="entry name" value="Cytidine deaminase-like"/>
    <property type="match status" value="1"/>
</dbReference>
<reference evidence="4 5" key="1">
    <citation type="submission" date="2020-08" db="EMBL/GenBank/DDBJ databases">
        <title>Genomic Encyclopedia of Type Strains, Phase IV (KMG-IV): sequencing the most valuable type-strain genomes for metagenomic binning, comparative biology and taxonomic classification.</title>
        <authorList>
            <person name="Goeker M."/>
        </authorList>
    </citation>
    <scope>NUCLEOTIDE SEQUENCE [LARGE SCALE GENOMIC DNA]</scope>
    <source>
        <strain evidence="4 5">DSM 23562</strain>
    </source>
</reference>
<organism evidence="4 5">
    <name type="scientific">Armatimonas rosea</name>
    <dbReference type="NCBI Taxonomy" id="685828"/>
    <lineage>
        <taxon>Bacteria</taxon>
        <taxon>Bacillati</taxon>
        <taxon>Armatimonadota</taxon>
        <taxon>Armatimonadia</taxon>
        <taxon>Armatimonadales</taxon>
        <taxon>Armatimonadaceae</taxon>
        <taxon>Armatimonas</taxon>
    </lineage>
</organism>
<evidence type="ECO:0000313" key="4">
    <source>
        <dbReference type="EMBL" id="MBB6049752.1"/>
    </source>
</evidence>
<dbReference type="InterPro" id="IPR002125">
    <property type="entry name" value="CMP_dCMP_dom"/>
</dbReference>
<keyword evidence="5" id="KW-1185">Reference proteome</keyword>
<protein>
    <submittedName>
        <fullName evidence="4">tRNA(Arg) A34 adenosine deaminase TadA</fullName>
    </submittedName>
</protein>
<dbReference type="EMBL" id="JACHGW010000001">
    <property type="protein sequence ID" value="MBB6049752.1"/>
    <property type="molecule type" value="Genomic_DNA"/>
</dbReference>
<dbReference type="GO" id="GO:0006152">
    <property type="term" value="P:purine nucleoside catabolic process"/>
    <property type="evidence" value="ECO:0007669"/>
    <property type="project" value="TreeGrafter"/>
</dbReference>
<keyword evidence="1" id="KW-0479">Metal-binding</keyword>
<feature type="domain" description="CMP/dCMP-type deaminase" evidence="3">
    <location>
        <begin position="1"/>
        <end position="120"/>
    </location>
</feature>
<evidence type="ECO:0000256" key="2">
    <source>
        <dbReference type="ARBA" id="ARBA00022833"/>
    </source>
</evidence>
<name>A0A7W9SN86_ARMRO</name>
<keyword evidence="2" id="KW-0862">Zinc</keyword>
<dbReference type="Proteomes" id="UP000520814">
    <property type="component" value="Unassembled WGS sequence"/>
</dbReference>
<dbReference type="PANTHER" id="PTHR11079">
    <property type="entry name" value="CYTOSINE DEAMINASE FAMILY MEMBER"/>
    <property type="match status" value="1"/>
</dbReference>
<dbReference type="CDD" id="cd01285">
    <property type="entry name" value="nucleoside_deaminase"/>
    <property type="match status" value="1"/>
</dbReference>
<proteinExistence type="predicted"/>
<dbReference type="GO" id="GO:0008270">
    <property type="term" value="F:zinc ion binding"/>
    <property type="evidence" value="ECO:0007669"/>
    <property type="project" value="InterPro"/>
</dbReference>
<evidence type="ECO:0000256" key="1">
    <source>
        <dbReference type="ARBA" id="ARBA00022723"/>
    </source>
</evidence>
<dbReference type="InterPro" id="IPR016193">
    <property type="entry name" value="Cytidine_deaminase-like"/>
</dbReference>
<dbReference type="PANTHER" id="PTHR11079:SF161">
    <property type="entry name" value="CMP_DCMP-TYPE DEAMINASE DOMAIN-CONTAINING PROTEIN"/>
    <property type="match status" value="1"/>
</dbReference>
<sequence>MQTDAEHLLELIAFTKPYETPFGARIVDSATGTVLLQVVNQVAENNDPTAHAELLAVRLACQQRQSPSLAGFTLYSTCEPCPMCMGSLLWAELDRVVFGATIADAARHYAQIYIPAQEVAQRSDFQTIVEGPLLQAECYTLFPKP</sequence>
<dbReference type="AlphaFoldDB" id="A0A7W9SN86"/>
<evidence type="ECO:0000313" key="5">
    <source>
        <dbReference type="Proteomes" id="UP000520814"/>
    </source>
</evidence>
<dbReference type="PROSITE" id="PS00903">
    <property type="entry name" value="CYT_DCMP_DEAMINASES_1"/>
    <property type="match status" value="1"/>
</dbReference>
<gene>
    <name evidence="4" type="ORF">HNQ39_001514</name>
</gene>
<evidence type="ECO:0000259" key="3">
    <source>
        <dbReference type="PROSITE" id="PS51747"/>
    </source>
</evidence>
<comment type="caution">
    <text evidence="4">The sequence shown here is derived from an EMBL/GenBank/DDBJ whole genome shotgun (WGS) entry which is preliminary data.</text>
</comment>